<dbReference type="Pfam" id="PF00589">
    <property type="entry name" value="Phage_integrase"/>
    <property type="match status" value="1"/>
</dbReference>
<feature type="domain" description="Tyr recombinase" evidence="3">
    <location>
        <begin position="683"/>
        <end position="889"/>
    </location>
</feature>
<dbReference type="PANTHER" id="PTHR33050:SF7">
    <property type="entry name" value="RIBONUCLEASE H"/>
    <property type="match status" value="1"/>
</dbReference>
<dbReference type="GO" id="GO:0003677">
    <property type="term" value="F:DNA binding"/>
    <property type="evidence" value="ECO:0007669"/>
    <property type="project" value="UniProtKB-KW"/>
</dbReference>
<comment type="caution">
    <text evidence="4">The sequence shown here is derived from an EMBL/GenBank/DDBJ whole genome shotgun (WGS) entry which is preliminary data.</text>
</comment>
<dbReference type="InterPro" id="IPR010998">
    <property type="entry name" value="Integrase_recombinase_N"/>
</dbReference>
<sequence>MAKIGSRKRLLNTFCNTTSPMEESTTQIRYRSSKIGGPSHRKISQGRSNQSLRNPRYTLLIKFLHNKRKKQESSYFRLQENKQIYPMSTLLNGGSTCLTRDDRTQRLVMQDRPSRCICSSTSTPRLSTVHVLHAPKQNLLLCDHSFWNESLTKMLLKITPIRYCTTKITREHSLLLLLGRHLLLSKNTERNEEKHIKNNKPINKTWFYNQLAEELSHAFNLPRILRLQIQYNNYGNLSSIRQNAKITKQNQTSQETDMVMSMDCRPFREVNGINTSNWRCITPCQIPAKRFIKILKFLSSQLGSEMSIINKGTPRIRLVDEYGRITEWITYSQAIASEYGKFAGNWTKIEKEFSINVRELKTIAIALQIHINKFNINNQQIKIFSDNTTALKYTKKNRGTASEILQELALEIHELCLKNNLNVDYEHIAGIKNIVADRLSRRGIEQTPIYQWTLPQKMFQKICKKWGTRTIDGFASNQDKRIPRYWSQGPDPQAEGIDAFQQDWPKRGLYLHPPWRLIPQVLRKAVQEKIEEAVLITPQWKTQFWWPLIQRYCKGKPMVINIKHKKWNLVAWRLLIARGRTMASLKKRTDLVYDGHWSRWVHWCQQQQGKIDPTAYQPKKVAKFLVEHKDLAYQTLNGYRSAIASVLDTLHPHNKPLAEQEEIKLFFKTRAQEDTKIPNIHQEIWDVRDIIQVVLRWEENNNLSLKQLQKKAIVLTSIATMWRPRSDLAKLAWRDVNFTKDENGKLQGMVLLARKPKEGKPKTSKIGCLSNPHICPVTVMWLLPQKTQDKRSHLNDQDNFFLSGIDTKKPWPIKEGTLANVIKEVMSEAGIDTKKYTPHTIRSASSTFAVQQGIDINQVKEHANWSLTSNTFEQYYYRPLNQFQRGTSINEAMFLDTTEKDTISIGGVESTRIDRRRNANTSVDEMEPVDMVDTRPWFIRWFNG</sequence>
<dbReference type="InterPro" id="IPR036397">
    <property type="entry name" value="RNaseH_sf"/>
</dbReference>
<proteinExistence type="predicted"/>
<evidence type="ECO:0000313" key="4">
    <source>
        <dbReference type="EMBL" id="KAG2223257.1"/>
    </source>
</evidence>
<dbReference type="InterPro" id="IPR052055">
    <property type="entry name" value="Hepadnavirus_pol/RT"/>
</dbReference>
<accession>A0A8H7S7P3</accession>
<dbReference type="AlphaFoldDB" id="A0A8H7S7P3"/>
<dbReference type="InterPro" id="IPR011010">
    <property type="entry name" value="DNA_brk_join_enz"/>
</dbReference>
<dbReference type="InterPro" id="IPR012337">
    <property type="entry name" value="RNaseH-like_sf"/>
</dbReference>
<organism evidence="4 5">
    <name type="scientific">Circinella minor</name>
    <dbReference type="NCBI Taxonomy" id="1195481"/>
    <lineage>
        <taxon>Eukaryota</taxon>
        <taxon>Fungi</taxon>
        <taxon>Fungi incertae sedis</taxon>
        <taxon>Mucoromycota</taxon>
        <taxon>Mucoromycotina</taxon>
        <taxon>Mucoromycetes</taxon>
        <taxon>Mucorales</taxon>
        <taxon>Lichtheimiaceae</taxon>
        <taxon>Circinella</taxon>
    </lineage>
</organism>
<dbReference type="Gene3D" id="3.30.420.10">
    <property type="entry name" value="Ribonuclease H-like superfamily/Ribonuclease H"/>
    <property type="match status" value="1"/>
</dbReference>
<reference evidence="4 5" key="1">
    <citation type="submission" date="2020-12" db="EMBL/GenBank/DDBJ databases">
        <title>Metabolic potential, ecology and presence of endohyphal bacteria is reflected in genomic diversity of Mucoromycotina.</title>
        <authorList>
            <person name="Muszewska A."/>
            <person name="Okrasinska A."/>
            <person name="Steczkiewicz K."/>
            <person name="Drgas O."/>
            <person name="Orlowska M."/>
            <person name="Perlinska-Lenart U."/>
            <person name="Aleksandrzak-Piekarczyk T."/>
            <person name="Szatraj K."/>
            <person name="Zielenkiewicz U."/>
            <person name="Pilsyk S."/>
            <person name="Malc E."/>
            <person name="Mieczkowski P."/>
            <person name="Kruszewska J.S."/>
            <person name="Biernat P."/>
            <person name="Pawlowska J."/>
        </authorList>
    </citation>
    <scope>NUCLEOTIDE SEQUENCE [LARGE SCALE GENOMIC DNA]</scope>
    <source>
        <strain evidence="4 5">CBS 142.35</strain>
    </source>
</reference>
<evidence type="ECO:0000259" key="3">
    <source>
        <dbReference type="PROSITE" id="PS51898"/>
    </source>
</evidence>
<keyword evidence="2" id="KW-0233">DNA recombination</keyword>
<dbReference type="GO" id="GO:0015074">
    <property type="term" value="P:DNA integration"/>
    <property type="evidence" value="ECO:0007669"/>
    <property type="project" value="InterPro"/>
</dbReference>
<evidence type="ECO:0000256" key="1">
    <source>
        <dbReference type="ARBA" id="ARBA00023125"/>
    </source>
</evidence>
<dbReference type="PROSITE" id="PS51898">
    <property type="entry name" value="TYR_RECOMBINASE"/>
    <property type="match status" value="1"/>
</dbReference>
<dbReference type="SUPFAM" id="SSF56349">
    <property type="entry name" value="DNA breaking-rejoining enzymes"/>
    <property type="match status" value="1"/>
</dbReference>
<evidence type="ECO:0000256" key="2">
    <source>
        <dbReference type="ARBA" id="ARBA00023172"/>
    </source>
</evidence>
<dbReference type="OrthoDB" id="2204982at2759"/>
<dbReference type="EMBL" id="JAEPRB010000064">
    <property type="protein sequence ID" value="KAG2223257.1"/>
    <property type="molecule type" value="Genomic_DNA"/>
</dbReference>
<dbReference type="SUPFAM" id="SSF53098">
    <property type="entry name" value="Ribonuclease H-like"/>
    <property type="match status" value="1"/>
</dbReference>
<evidence type="ECO:0000313" key="5">
    <source>
        <dbReference type="Proteomes" id="UP000646827"/>
    </source>
</evidence>
<dbReference type="InterPro" id="IPR002104">
    <property type="entry name" value="Integrase_catalytic"/>
</dbReference>
<keyword evidence="1" id="KW-0238">DNA-binding</keyword>
<dbReference type="PANTHER" id="PTHR33050">
    <property type="entry name" value="REVERSE TRANSCRIPTASE DOMAIN-CONTAINING PROTEIN"/>
    <property type="match status" value="1"/>
</dbReference>
<dbReference type="GO" id="GO:0006310">
    <property type="term" value="P:DNA recombination"/>
    <property type="evidence" value="ECO:0007669"/>
    <property type="project" value="UniProtKB-KW"/>
</dbReference>
<dbReference type="Gene3D" id="1.10.150.130">
    <property type="match status" value="1"/>
</dbReference>
<keyword evidence="5" id="KW-1185">Reference proteome</keyword>
<dbReference type="InterPro" id="IPR013762">
    <property type="entry name" value="Integrase-like_cat_sf"/>
</dbReference>
<name>A0A8H7S7P3_9FUNG</name>
<dbReference type="Gene3D" id="1.10.443.10">
    <property type="entry name" value="Intergrase catalytic core"/>
    <property type="match status" value="1"/>
</dbReference>
<dbReference type="Proteomes" id="UP000646827">
    <property type="component" value="Unassembled WGS sequence"/>
</dbReference>
<dbReference type="CDD" id="cd09275">
    <property type="entry name" value="RNase_HI_RT_DIRS1"/>
    <property type="match status" value="1"/>
</dbReference>
<protein>
    <recommendedName>
        <fullName evidence="3">Tyr recombinase domain-containing protein</fullName>
    </recommendedName>
</protein>
<gene>
    <name evidence="4" type="ORF">INT45_006983</name>
</gene>